<dbReference type="EMBL" id="BAABME010005649">
    <property type="protein sequence ID" value="GAA0166217.1"/>
    <property type="molecule type" value="Genomic_DNA"/>
</dbReference>
<organism evidence="5 6">
    <name type="scientific">Lithospermum erythrorhizon</name>
    <name type="common">Purple gromwell</name>
    <name type="synonym">Lithospermum officinale var. erythrorhizon</name>
    <dbReference type="NCBI Taxonomy" id="34254"/>
    <lineage>
        <taxon>Eukaryota</taxon>
        <taxon>Viridiplantae</taxon>
        <taxon>Streptophyta</taxon>
        <taxon>Embryophyta</taxon>
        <taxon>Tracheophyta</taxon>
        <taxon>Spermatophyta</taxon>
        <taxon>Magnoliopsida</taxon>
        <taxon>eudicotyledons</taxon>
        <taxon>Gunneridae</taxon>
        <taxon>Pentapetalae</taxon>
        <taxon>asterids</taxon>
        <taxon>lamiids</taxon>
        <taxon>Boraginales</taxon>
        <taxon>Boraginaceae</taxon>
        <taxon>Boraginoideae</taxon>
        <taxon>Lithospermeae</taxon>
        <taxon>Lithospermum</taxon>
    </lineage>
</organism>
<name>A0AAV3QTD1_LITER</name>
<dbReference type="Pfam" id="PF00612">
    <property type="entry name" value="IQ"/>
    <property type="match status" value="2"/>
</dbReference>
<sequence>MGASAKWIKSLITPKNSQTTNDQNKVVGGKSRKWKLWRSASGGMFMAAKALKGDTRLKDNTEFQGSESPYPFGKAMAAAMATVVRAPPKDFLVVKQEFAAIRIQSVFRAFLARRALRALRALVRLQAIVRGRLVRKQADVTLRCMQALVRVQNRVRAQINQTTIDKQLNLKPNCSPNDPTKQAEKGWCDSRGTIDEVKSKIQMKQEGALKRERAFAYTLSMQKSNDDDSFLRTSKLITPTKGNKNGTRLNWLEKWMPTKPWETRLMNSSIDSVEMTPNSSKFEEEDTTISSISSKYNPVIIKRNNISTRISSRPSGYISHSSCYPFTDSQYYDEISTSSSSISTSETPGSGNSLVEGRNSLPGYMRPTQSMKSKQRNSVENISTYKMRQSPLSKGGTARRSAARDLYSVDLCNDLYPPKHLD</sequence>
<evidence type="ECO:0000256" key="1">
    <source>
        <dbReference type="ARBA" id="ARBA00022860"/>
    </source>
</evidence>
<comment type="function">
    <text evidence="3">May be involved in cooperative interactions with calmodulins or calmodulin-like proteins. Recruits calmodulin proteins to microtubules, thus being a potential scaffold in cellular signaling and trafficking. May associate with nucleic acids and regulate gene expression at the transcriptional or post-transcriptional level.</text>
</comment>
<evidence type="ECO:0000313" key="6">
    <source>
        <dbReference type="Proteomes" id="UP001454036"/>
    </source>
</evidence>
<gene>
    <name evidence="5" type="ORF">LIER_21423</name>
</gene>
<feature type="region of interest" description="Disordered" evidence="4">
    <location>
        <begin position="337"/>
        <end position="400"/>
    </location>
</feature>
<accession>A0AAV3QTD1</accession>
<protein>
    <submittedName>
        <fullName evidence="5">Uncharacterized protein</fullName>
    </submittedName>
</protein>
<dbReference type="AlphaFoldDB" id="A0AAV3QTD1"/>
<evidence type="ECO:0000256" key="2">
    <source>
        <dbReference type="ARBA" id="ARBA00024341"/>
    </source>
</evidence>
<dbReference type="PANTHER" id="PTHR32295">
    <property type="entry name" value="IQ-DOMAIN 5-RELATED"/>
    <property type="match status" value="1"/>
</dbReference>
<dbReference type="Gene3D" id="1.20.5.190">
    <property type="match status" value="1"/>
</dbReference>
<dbReference type="GO" id="GO:0005516">
    <property type="term" value="F:calmodulin binding"/>
    <property type="evidence" value="ECO:0007669"/>
    <property type="project" value="UniProtKB-KW"/>
</dbReference>
<dbReference type="SMART" id="SM00015">
    <property type="entry name" value="IQ"/>
    <property type="match status" value="2"/>
</dbReference>
<dbReference type="Proteomes" id="UP001454036">
    <property type="component" value="Unassembled WGS sequence"/>
</dbReference>
<reference evidence="5 6" key="1">
    <citation type="submission" date="2024-01" db="EMBL/GenBank/DDBJ databases">
        <title>The complete chloroplast genome sequence of Lithospermum erythrorhizon: insights into the phylogenetic relationship among Boraginaceae species and the maternal lineages of purple gromwells.</title>
        <authorList>
            <person name="Okada T."/>
            <person name="Watanabe K."/>
        </authorList>
    </citation>
    <scope>NUCLEOTIDE SEQUENCE [LARGE SCALE GENOMIC DNA]</scope>
</reference>
<comment type="caution">
    <text evidence="5">The sequence shown here is derived from an EMBL/GenBank/DDBJ whole genome shotgun (WGS) entry which is preliminary data.</text>
</comment>
<dbReference type="InterPro" id="IPR027417">
    <property type="entry name" value="P-loop_NTPase"/>
</dbReference>
<feature type="compositionally biased region" description="Low complexity" evidence="4">
    <location>
        <begin position="337"/>
        <end position="347"/>
    </location>
</feature>
<evidence type="ECO:0000313" key="5">
    <source>
        <dbReference type="EMBL" id="GAA0166217.1"/>
    </source>
</evidence>
<dbReference type="PANTHER" id="PTHR32295:SF126">
    <property type="entry name" value="PROTEIN IQ-DOMAIN 8"/>
    <property type="match status" value="1"/>
</dbReference>
<dbReference type="PROSITE" id="PS50096">
    <property type="entry name" value="IQ"/>
    <property type="match status" value="2"/>
</dbReference>
<keyword evidence="1" id="KW-0112">Calmodulin-binding</keyword>
<evidence type="ECO:0000256" key="3">
    <source>
        <dbReference type="ARBA" id="ARBA00045534"/>
    </source>
</evidence>
<evidence type="ECO:0000256" key="4">
    <source>
        <dbReference type="SAM" id="MobiDB-lite"/>
    </source>
</evidence>
<dbReference type="SUPFAM" id="SSF52540">
    <property type="entry name" value="P-loop containing nucleoside triphosphate hydrolases"/>
    <property type="match status" value="1"/>
</dbReference>
<feature type="compositionally biased region" description="Polar residues" evidence="4">
    <location>
        <begin position="367"/>
        <end position="392"/>
    </location>
</feature>
<comment type="similarity">
    <text evidence="2">Belongs to the IQD family.</text>
</comment>
<proteinExistence type="inferred from homology"/>
<keyword evidence="6" id="KW-1185">Reference proteome</keyword>
<dbReference type="InterPro" id="IPR000048">
    <property type="entry name" value="IQ_motif_EF-hand-BS"/>
</dbReference>